<evidence type="ECO:0000313" key="5">
    <source>
        <dbReference type="EMBL" id="RHA73836.1"/>
    </source>
</evidence>
<dbReference type="InterPro" id="IPR006179">
    <property type="entry name" value="5_nucleotidase/apyrase"/>
</dbReference>
<sequence>MKHLVCLMALIGLGCLQMRAAEDQEVTLRLIETSDVHGCYFPYDFIGRRPVKGSLAQVSSFVNEQRKVHGDNLILMDNGDILQGQPIAYYYNFMDTVSVHVCADILNFMRYDVGNMGNHDVEAGPSVYNRWVKQCDFPVLGANIIEKATGRPYLKPYEVIERDGVKVVVLGMITPAVPSWLPEQLWPGLHFEDMETCAAKWVRTIRETEHPDVLVGLFHAGPEGNRLDNVVENASADVAQKVPGFDVVFMGHDHARHCRKIVNVAGDSVLIVDPANRAGFVSDVTIRVSKKDGKVLRKSVEGTLTNVRDYPADEAFVRKFQPQYQSTIDFVSRKIGRINQTISTKDAYFGPSAFIDLIHQLQLDISGADISFCAPLSFNAEIREGDIYMSDMFNLYKYENMLYVMQLSGQEIKDFLEMSYAIWTNQMKSADDHILLLNEEDKGFGRFKNPSFNFDSAAGIIYTVDVTKPQGEKIRIESMADGTPFSLQKIYKVAVNSYRGNGGGDLLTKGAGIPKSELSKRIVFSTDKDLRYYLMKRIEEVKTLDPKPLNQWRFVPEEWTRPAIERDYQLLFGNK</sequence>
<dbReference type="PRINTS" id="PR01607">
    <property type="entry name" value="APYRASEFAMLY"/>
</dbReference>
<dbReference type="InterPro" id="IPR029052">
    <property type="entry name" value="Metallo-depent_PP-like"/>
</dbReference>
<feature type="domain" description="Calcineurin-like phosphoesterase" evidence="3">
    <location>
        <begin position="29"/>
        <end position="255"/>
    </location>
</feature>
<dbReference type="GeneID" id="78404237"/>
<evidence type="ECO:0000256" key="1">
    <source>
        <dbReference type="ARBA" id="ARBA00022729"/>
    </source>
</evidence>
<organism evidence="5 6">
    <name type="scientific">Phocaeicola coprophilus</name>
    <dbReference type="NCBI Taxonomy" id="387090"/>
    <lineage>
        <taxon>Bacteria</taxon>
        <taxon>Pseudomonadati</taxon>
        <taxon>Bacteroidota</taxon>
        <taxon>Bacteroidia</taxon>
        <taxon>Bacteroidales</taxon>
        <taxon>Bacteroidaceae</taxon>
        <taxon>Phocaeicola</taxon>
    </lineage>
</organism>
<dbReference type="InterPro" id="IPR036907">
    <property type="entry name" value="5'-Nucleotdase_C_sf"/>
</dbReference>
<feature type="chain" id="PRO_5035352096" evidence="2">
    <location>
        <begin position="21"/>
        <end position="575"/>
    </location>
</feature>
<dbReference type="Pfam" id="PF02872">
    <property type="entry name" value="5_nucleotid_C"/>
    <property type="match status" value="1"/>
</dbReference>
<dbReference type="InterPro" id="IPR008334">
    <property type="entry name" value="5'-Nucleotdase_C"/>
</dbReference>
<protein>
    <submittedName>
        <fullName evidence="5">Bifunctional metallophosphatase/5'-nucleotidase</fullName>
    </submittedName>
</protein>
<dbReference type="GO" id="GO:0009166">
    <property type="term" value="P:nucleotide catabolic process"/>
    <property type="evidence" value="ECO:0007669"/>
    <property type="project" value="InterPro"/>
</dbReference>
<comment type="caution">
    <text evidence="5">The sequence shown here is derived from an EMBL/GenBank/DDBJ whole genome shotgun (WGS) entry which is preliminary data.</text>
</comment>
<dbReference type="InterPro" id="IPR004843">
    <property type="entry name" value="Calcineurin-like_PHP"/>
</dbReference>
<dbReference type="GO" id="GO:0030288">
    <property type="term" value="C:outer membrane-bounded periplasmic space"/>
    <property type="evidence" value="ECO:0007669"/>
    <property type="project" value="TreeGrafter"/>
</dbReference>
<dbReference type="AlphaFoldDB" id="A0A413SX20"/>
<dbReference type="PROSITE" id="PS51257">
    <property type="entry name" value="PROKAR_LIPOPROTEIN"/>
    <property type="match status" value="1"/>
</dbReference>
<keyword evidence="2" id="KW-0547">Nucleotide-binding</keyword>
<accession>A0A413SX20</accession>
<dbReference type="Gene3D" id="3.90.780.10">
    <property type="entry name" value="5'-Nucleotidase, C-terminal domain"/>
    <property type="match status" value="1"/>
</dbReference>
<dbReference type="Proteomes" id="UP000283855">
    <property type="component" value="Unassembled WGS sequence"/>
</dbReference>
<dbReference type="GO" id="GO:0000166">
    <property type="term" value="F:nucleotide binding"/>
    <property type="evidence" value="ECO:0007669"/>
    <property type="project" value="UniProtKB-KW"/>
</dbReference>
<dbReference type="SUPFAM" id="SSF55816">
    <property type="entry name" value="5'-nucleotidase (syn. UDP-sugar hydrolase), C-terminal domain"/>
    <property type="match status" value="1"/>
</dbReference>
<dbReference type="GO" id="GO:0016787">
    <property type="term" value="F:hydrolase activity"/>
    <property type="evidence" value="ECO:0007669"/>
    <property type="project" value="UniProtKB-KW"/>
</dbReference>
<evidence type="ECO:0000313" key="6">
    <source>
        <dbReference type="Proteomes" id="UP000283855"/>
    </source>
</evidence>
<feature type="signal peptide" evidence="2">
    <location>
        <begin position="1"/>
        <end position="20"/>
    </location>
</feature>
<proteinExistence type="inferred from homology"/>
<feature type="domain" description="5'-Nucleotidase C-terminal" evidence="4">
    <location>
        <begin position="335"/>
        <end position="505"/>
    </location>
</feature>
<dbReference type="EMBL" id="QSFT01000030">
    <property type="protein sequence ID" value="RHA73836.1"/>
    <property type="molecule type" value="Genomic_DNA"/>
</dbReference>
<dbReference type="RefSeq" id="WP_054856373.1">
    <property type="nucleotide sequence ID" value="NZ_CABJGD010000030.1"/>
</dbReference>
<dbReference type="Gene3D" id="3.60.21.10">
    <property type="match status" value="1"/>
</dbReference>
<comment type="similarity">
    <text evidence="2">Belongs to the 5'-nucleotidase family.</text>
</comment>
<name>A0A413SX20_9BACT</name>
<evidence type="ECO:0000259" key="4">
    <source>
        <dbReference type="Pfam" id="PF02872"/>
    </source>
</evidence>
<dbReference type="PANTHER" id="PTHR11575:SF6">
    <property type="entry name" value="2',3'-CYCLIC-NUCLEOTIDE 2'-PHOSPHODIESTERASE_3'-NUCLEOTIDASE"/>
    <property type="match status" value="1"/>
</dbReference>
<dbReference type="PANTHER" id="PTHR11575">
    <property type="entry name" value="5'-NUCLEOTIDASE-RELATED"/>
    <property type="match status" value="1"/>
</dbReference>
<gene>
    <name evidence="5" type="ORF">DW921_12035</name>
</gene>
<dbReference type="SUPFAM" id="SSF56300">
    <property type="entry name" value="Metallo-dependent phosphatases"/>
    <property type="match status" value="1"/>
</dbReference>
<keyword evidence="2" id="KW-0378">Hydrolase</keyword>
<reference evidence="5 6" key="1">
    <citation type="submission" date="2018-08" db="EMBL/GenBank/DDBJ databases">
        <title>A genome reference for cultivated species of the human gut microbiota.</title>
        <authorList>
            <person name="Zou Y."/>
            <person name="Xue W."/>
            <person name="Luo G."/>
        </authorList>
    </citation>
    <scope>NUCLEOTIDE SEQUENCE [LARGE SCALE GENOMIC DNA]</scope>
    <source>
        <strain evidence="5 6">AM42-38</strain>
    </source>
</reference>
<evidence type="ECO:0000259" key="3">
    <source>
        <dbReference type="Pfam" id="PF00149"/>
    </source>
</evidence>
<evidence type="ECO:0000256" key="2">
    <source>
        <dbReference type="RuleBase" id="RU362119"/>
    </source>
</evidence>
<keyword evidence="1 2" id="KW-0732">Signal</keyword>
<dbReference type="Pfam" id="PF00149">
    <property type="entry name" value="Metallophos"/>
    <property type="match status" value="1"/>
</dbReference>